<protein>
    <submittedName>
        <fullName evidence="3">Predicted membrane protein</fullName>
    </submittedName>
</protein>
<feature type="domain" description="LiaF transmembrane" evidence="2">
    <location>
        <begin position="19"/>
        <end position="111"/>
    </location>
</feature>
<organism evidence="3 4">
    <name type="scientific">Pedobacter insulae</name>
    <dbReference type="NCBI Taxonomy" id="414048"/>
    <lineage>
        <taxon>Bacteria</taxon>
        <taxon>Pseudomonadati</taxon>
        <taxon>Bacteroidota</taxon>
        <taxon>Sphingobacteriia</taxon>
        <taxon>Sphingobacteriales</taxon>
        <taxon>Sphingobacteriaceae</taxon>
        <taxon>Pedobacter</taxon>
    </lineage>
</organism>
<keyword evidence="4" id="KW-1185">Reference proteome</keyword>
<dbReference type="AlphaFoldDB" id="A0A1I2UJ09"/>
<proteinExistence type="predicted"/>
<evidence type="ECO:0000259" key="2">
    <source>
        <dbReference type="Pfam" id="PF22570"/>
    </source>
</evidence>
<accession>A0A1I2UJ09</accession>
<feature type="transmembrane region" description="Helical" evidence="1">
    <location>
        <begin position="17"/>
        <end position="36"/>
    </location>
</feature>
<evidence type="ECO:0000256" key="1">
    <source>
        <dbReference type="SAM" id="Phobius"/>
    </source>
</evidence>
<feature type="transmembrane region" description="Helical" evidence="1">
    <location>
        <begin position="42"/>
        <end position="59"/>
    </location>
</feature>
<dbReference type="InterPro" id="IPR054331">
    <property type="entry name" value="LiaF_TM"/>
</dbReference>
<keyword evidence="1" id="KW-1133">Transmembrane helix</keyword>
<keyword evidence="1" id="KW-0812">Transmembrane</keyword>
<dbReference type="RefSeq" id="WP_090992248.1">
    <property type="nucleotide sequence ID" value="NZ_FOPP01000002.1"/>
</dbReference>
<dbReference type="EMBL" id="FOPP01000002">
    <property type="protein sequence ID" value="SFG77033.1"/>
    <property type="molecule type" value="Genomic_DNA"/>
</dbReference>
<feature type="transmembrane region" description="Helical" evidence="1">
    <location>
        <begin position="66"/>
        <end position="84"/>
    </location>
</feature>
<keyword evidence="1" id="KW-0472">Membrane</keyword>
<evidence type="ECO:0000313" key="3">
    <source>
        <dbReference type="EMBL" id="SFG77033.1"/>
    </source>
</evidence>
<reference evidence="3 4" key="1">
    <citation type="submission" date="2016-10" db="EMBL/GenBank/DDBJ databases">
        <authorList>
            <person name="de Groot N.N."/>
        </authorList>
    </citation>
    <scope>NUCLEOTIDE SEQUENCE [LARGE SCALE GENOMIC DNA]</scope>
    <source>
        <strain evidence="3 4">DSM 18684</strain>
    </source>
</reference>
<gene>
    <name evidence="3" type="ORF">SAMN04489864_102189</name>
</gene>
<dbReference type="PANTHER" id="PTHR40763:SF5">
    <property type="entry name" value="MEMBRANE PROTEIN"/>
    <property type="match status" value="1"/>
</dbReference>
<name>A0A1I2UJ09_9SPHI</name>
<dbReference type="Pfam" id="PF22570">
    <property type="entry name" value="LiaF-TM"/>
    <property type="match status" value="1"/>
</dbReference>
<dbReference type="PANTHER" id="PTHR40763">
    <property type="entry name" value="MEMBRANE PROTEIN-RELATED"/>
    <property type="match status" value="1"/>
</dbReference>
<dbReference type="OrthoDB" id="129627at2"/>
<dbReference type="Proteomes" id="UP000199666">
    <property type="component" value="Unassembled WGS sequence"/>
</dbReference>
<evidence type="ECO:0000313" key="4">
    <source>
        <dbReference type="Proteomes" id="UP000199666"/>
    </source>
</evidence>
<dbReference type="STRING" id="414048.SAMN04489864_102189"/>
<sequence>MKEYHNNGNIANQSGKVIAGLIIIAIGALLLIDNIWLGLPNWIFRWHTFLIVLGLFIGVKHNFRNSGWFVITLVGLIFTINRAIPELEMKQVLFPVGLVVLGAYLILKPKGSYSHKAKWKNFNESATFTDYTTADAPPAEEKKKTNSNDYIDSVNVFGGSHQTIYSKNFKGGEITAVFGGCDLNLTQADFEGEVVIDVTAIFGGAKIIIPPGWEVKSEVTAIFGGLDDKRSIQPVTEGIHKLVIIKGIALFGGIDIRNY</sequence>